<dbReference type="AlphaFoldDB" id="A0A8T1XCR1"/>
<sequence>MTIPVGEDADTLTDDVDEYTLMMGPSPELSSPDYSHSNRDKMERLLCEYRVLEFSCTLIMFSLAFFFAYIPVQQRAISSIEVQINSTTTLWSRDPTLNAKMHVEQVSTGSLIVLGTVVPVAINLLMNFALPSMWRIQSISHDTRDFLLTLAQSTSMAELLTEFTKNLTGRFRPSFYDMCRWQYNVVWDGVTNLCTDPAGEKEGRKSFPSGHASFAWSTMLVLTV</sequence>
<evidence type="ECO:0000313" key="4">
    <source>
        <dbReference type="Proteomes" id="UP000693981"/>
    </source>
</evidence>
<dbReference type="GO" id="GO:0016020">
    <property type="term" value="C:membrane"/>
    <property type="evidence" value="ECO:0007669"/>
    <property type="project" value="TreeGrafter"/>
</dbReference>
<dbReference type="GO" id="GO:0046839">
    <property type="term" value="P:phospholipid dephosphorylation"/>
    <property type="evidence" value="ECO:0007669"/>
    <property type="project" value="TreeGrafter"/>
</dbReference>
<dbReference type="OrthoDB" id="10030083at2759"/>
<protein>
    <submittedName>
        <fullName evidence="3">DNA repair endonuclease XPF</fullName>
    </submittedName>
</protein>
<evidence type="ECO:0000313" key="3">
    <source>
        <dbReference type="EMBL" id="KAG7401833.1"/>
    </source>
</evidence>
<keyword evidence="1" id="KW-1133">Transmembrane helix</keyword>
<dbReference type="EMBL" id="JAGDFL010000007">
    <property type="protein sequence ID" value="KAG7401833.1"/>
    <property type="molecule type" value="Genomic_DNA"/>
</dbReference>
<keyword evidence="4" id="KW-1185">Reference proteome</keyword>
<gene>
    <name evidence="3" type="primary">ERCC4_1</name>
    <name evidence="3" type="ORF">PHYBOEH_010296</name>
</gene>
<dbReference type="Pfam" id="PF01569">
    <property type="entry name" value="PAP2"/>
    <property type="match status" value="1"/>
</dbReference>
<dbReference type="GO" id="GO:0004519">
    <property type="term" value="F:endonuclease activity"/>
    <property type="evidence" value="ECO:0007669"/>
    <property type="project" value="UniProtKB-KW"/>
</dbReference>
<proteinExistence type="predicted"/>
<accession>A0A8T1XCR1</accession>
<dbReference type="GO" id="GO:0008195">
    <property type="term" value="F:phosphatidate phosphatase activity"/>
    <property type="evidence" value="ECO:0007669"/>
    <property type="project" value="TreeGrafter"/>
</dbReference>
<organism evidence="3 4">
    <name type="scientific">Phytophthora boehmeriae</name>
    <dbReference type="NCBI Taxonomy" id="109152"/>
    <lineage>
        <taxon>Eukaryota</taxon>
        <taxon>Sar</taxon>
        <taxon>Stramenopiles</taxon>
        <taxon>Oomycota</taxon>
        <taxon>Peronosporomycetes</taxon>
        <taxon>Peronosporales</taxon>
        <taxon>Peronosporaceae</taxon>
        <taxon>Phytophthora</taxon>
    </lineage>
</organism>
<evidence type="ECO:0000259" key="2">
    <source>
        <dbReference type="Pfam" id="PF01569"/>
    </source>
</evidence>
<feature type="domain" description="Phosphatidic acid phosphatase type 2/haloperoxidase" evidence="2">
    <location>
        <begin position="147"/>
        <end position="223"/>
    </location>
</feature>
<dbReference type="PANTHER" id="PTHR10165:SF35">
    <property type="entry name" value="RE23632P"/>
    <property type="match status" value="1"/>
</dbReference>
<name>A0A8T1XCR1_9STRA</name>
<reference evidence="3" key="1">
    <citation type="submission" date="2021-02" db="EMBL/GenBank/DDBJ databases">
        <authorList>
            <person name="Palmer J.M."/>
        </authorList>
    </citation>
    <scope>NUCLEOTIDE SEQUENCE</scope>
    <source>
        <strain evidence="3">SCRP23</strain>
    </source>
</reference>
<keyword evidence="3" id="KW-0540">Nuclease</keyword>
<feature type="transmembrane region" description="Helical" evidence="1">
    <location>
        <begin position="51"/>
        <end position="70"/>
    </location>
</feature>
<dbReference type="InterPro" id="IPR043216">
    <property type="entry name" value="PAP-like"/>
</dbReference>
<keyword evidence="3" id="KW-0255">Endonuclease</keyword>
<evidence type="ECO:0000256" key="1">
    <source>
        <dbReference type="SAM" id="Phobius"/>
    </source>
</evidence>
<keyword evidence="1" id="KW-0472">Membrane</keyword>
<keyword evidence="1" id="KW-0812">Transmembrane</keyword>
<dbReference type="Proteomes" id="UP000693981">
    <property type="component" value="Unassembled WGS sequence"/>
</dbReference>
<keyword evidence="3" id="KW-0378">Hydrolase</keyword>
<comment type="caution">
    <text evidence="3">The sequence shown here is derived from an EMBL/GenBank/DDBJ whole genome shotgun (WGS) entry which is preliminary data.</text>
</comment>
<feature type="transmembrane region" description="Helical" evidence="1">
    <location>
        <begin position="111"/>
        <end position="130"/>
    </location>
</feature>
<dbReference type="PANTHER" id="PTHR10165">
    <property type="entry name" value="LIPID PHOSPHATE PHOSPHATASE"/>
    <property type="match status" value="1"/>
</dbReference>
<dbReference type="GO" id="GO:0006644">
    <property type="term" value="P:phospholipid metabolic process"/>
    <property type="evidence" value="ECO:0007669"/>
    <property type="project" value="InterPro"/>
</dbReference>
<dbReference type="InterPro" id="IPR000326">
    <property type="entry name" value="PAP2/HPO"/>
</dbReference>